<proteinExistence type="inferred from homology"/>
<dbReference type="InterPro" id="IPR029062">
    <property type="entry name" value="Class_I_gatase-like"/>
</dbReference>
<dbReference type="InterPro" id="IPR043702">
    <property type="entry name" value="Lipid_II_synth_GatD"/>
</dbReference>
<organism evidence="3">
    <name type="scientific">bioreactor metagenome</name>
    <dbReference type="NCBI Taxonomy" id="1076179"/>
    <lineage>
        <taxon>unclassified sequences</taxon>
        <taxon>metagenomes</taxon>
        <taxon>ecological metagenomes</taxon>
    </lineage>
</organism>
<sequence length="259" mass="29401">MKLEVVNMYPDILNTYGDMGNLICIKKRCEWRGIDINIKNFTIDKEISLEDSDMILIGGGSDSGQNIISNHILNHRNSLENFIEEGKPLLAICGSYQIFGNYYINPYNEKISCLEIFEMETISKKERLIGDILISNNLKLDMAFNLKQNHDLSDIIGFENHGGRTYHKYDPLGDVKIGFGNNGEDGKEGLVYKNFIGSYLHGPILPKNPHIADYMILNALKNNYDVDYLTENISSLNAIDDTIEINAHNIMKNRLMNTS</sequence>
<dbReference type="GO" id="GO:0071555">
    <property type="term" value="P:cell wall organization"/>
    <property type="evidence" value="ECO:0007669"/>
    <property type="project" value="InterPro"/>
</dbReference>
<evidence type="ECO:0000313" key="3">
    <source>
        <dbReference type="EMBL" id="MPL87941.1"/>
    </source>
</evidence>
<keyword evidence="1" id="KW-0315">Glutamine amidotransferase</keyword>
<dbReference type="GO" id="GO:0004359">
    <property type="term" value="F:glutaminase activity"/>
    <property type="evidence" value="ECO:0007669"/>
    <property type="project" value="InterPro"/>
</dbReference>
<dbReference type="SUPFAM" id="SSF52317">
    <property type="entry name" value="Class I glutamine amidotransferase-like"/>
    <property type="match status" value="1"/>
</dbReference>
<dbReference type="Pfam" id="PF07685">
    <property type="entry name" value="GATase_3"/>
    <property type="match status" value="1"/>
</dbReference>
<name>A0A644V9N7_9ZZZZ</name>
<dbReference type="GO" id="GO:0009236">
    <property type="term" value="P:cobalamin biosynthetic process"/>
    <property type="evidence" value="ECO:0007669"/>
    <property type="project" value="InterPro"/>
</dbReference>
<evidence type="ECO:0000259" key="2">
    <source>
        <dbReference type="Pfam" id="PF07685"/>
    </source>
</evidence>
<dbReference type="CDD" id="cd01750">
    <property type="entry name" value="GATase1_CobQ"/>
    <property type="match status" value="1"/>
</dbReference>
<feature type="domain" description="CobB/CobQ-like glutamine amidotransferase" evidence="2">
    <location>
        <begin position="5"/>
        <end position="208"/>
    </location>
</feature>
<comment type="caution">
    <text evidence="3">The sequence shown here is derived from an EMBL/GenBank/DDBJ whole genome shotgun (WGS) entry which is preliminary data.</text>
</comment>
<dbReference type="PROSITE" id="PS51274">
    <property type="entry name" value="GATASE_COBBQ"/>
    <property type="match status" value="1"/>
</dbReference>
<evidence type="ECO:0000256" key="1">
    <source>
        <dbReference type="ARBA" id="ARBA00022962"/>
    </source>
</evidence>
<dbReference type="EMBL" id="VSSQ01000247">
    <property type="protein sequence ID" value="MPL87941.1"/>
    <property type="molecule type" value="Genomic_DNA"/>
</dbReference>
<accession>A0A644V9N7</accession>
<dbReference type="InterPro" id="IPR011698">
    <property type="entry name" value="GATase_3"/>
</dbReference>
<dbReference type="InterPro" id="IPR033949">
    <property type="entry name" value="CobQ_GATase1"/>
</dbReference>
<protein>
    <submittedName>
        <fullName evidence="3">Cobyric acid synthase</fullName>
    </submittedName>
</protein>
<reference evidence="3" key="1">
    <citation type="submission" date="2019-08" db="EMBL/GenBank/DDBJ databases">
        <authorList>
            <person name="Kucharzyk K."/>
            <person name="Murdoch R.W."/>
            <person name="Higgins S."/>
            <person name="Loffler F."/>
        </authorList>
    </citation>
    <scope>NUCLEOTIDE SEQUENCE</scope>
</reference>
<gene>
    <name evidence="3" type="primary">cobQ_9</name>
    <name evidence="3" type="ORF">SDC9_33954</name>
</gene>
<dbReference type="HAMAP" id="MF_02213">
    <property type="entry name" value="Lipid_II_synth_GatD"/>
    <property type="match status" value="1"/>
</dbReference>
<dbReference type="PANTHER" id="PTHR21343:SF9">
    <property type="entry name" value="LIPID II ISOGLUTAMINYL SYNTHASE (GLUTAMINE-HYDROLYZING) SUBUNIT GATD"/>
    <property type="match status" value="1"/>
</dbReference>
<dbReference type="PANTHER" id="PTHR21343">
    <property type="entry name" value="DETHIOBIOTIN SYNTHETASE"/>
    <property type="match status" value="1"/>
</dbReference>
<dbReference type="Gene3D" id="3.40.50.880">
    <property type="match status" value="1"/>
</dbReference>
<dbReference type="AlphaFoldDB" id="A0A644V9N7"/>